<proteinExistence type="predicted"/>
<sequence>MARVKCVMMQRDETLLLEPWLRHYGYLFGFENLVVLDNGSIEPSVLATLEQYEQAGVRIFRGLGRPTDLEQRRASDFEAKGEYARQIITFWDATSDYDFAIPVDCDEFLAVYTDNGFSCSRADIHAALNELRDEQRPMQLRFNPGNVPGVPGCFMPMDFPKRFVAKGTVGDVDLGYHAITSRMAEGVIETRLAYLHMHHKPFPMLLKHAERKLGDRVNVADRAALRNYDGPGHHLVDYFFMTEADYHARFAADGVYFRFPGVLNHFRALGVRNNFFGTETVAQPDEPHDLVELVQVKNGRVEQSRPFEAAAYLALYPDVTASGMKAFYHYLAFGMGEGRRLD</sequence>
<gene>
    <name evidence="1" type="ORF">GOB81_01455</name>
</gene>
<accession>A0ABX0JZ60</accession>
<name>A0ABX0JZ60_9PROT</name>
<organism evidence="1 2">
    <name type="scientific">Acetobacter conturbans</name>
    <dbReference type="NCBI Taxonomy" id="1737472"/>
    <lineage>
        <taxon>Bacteria</taxon>
        <taxon>Pseudomonadati</taxon>
        <taxon>Pseudomonadota</taxon>
        <taxon>Alphaproteobacteria</taxon>
        <taxon>Acetobacterales</taxon>
        <taxon>Acetobacteraceae</taxon>
        <taxon>Acetobacter</taxon>
    </lineage>
</organism>
<comment type="caution">
    <text evidence="1">The sequence shown here is derived from an EMBL/GenBank/DDBJ whole genome shotgun (WGS) entry which is preliminary data.</text>
</comment>
<reference evidence="1 2" key="1">
    <citation type="journal article" date="2020" name="Int. J. Syst. Evol. Microbiol.">
        <title>Novel acetic acid bacteria from cider fermentations: Acetobacter conturbans sp. nov. and Acetobacter fallax sp. nov.</title>
        <authorList>
            <person name="Sombolestani A.S."/>
            <person name="Cleenwerck I."/>
            <person name="Cnockaert M."/>
            <person name="Borremans W."/>
            <person name="Wieme A.D."/>
            <person name="De Vuyst L."/>
            <person name="Vandamme P."/>
        </authorList>
    </citation>
    <scope>NUCLEOTIDE SEQUENCE [LARGE SCALE GENOMIC DNA]</scope>
    <source>
        <strain evidence="1 2">LMG 1627</strain>
    </source>
</reference>
<keyword evidence="2" id="KW-1185">Reference proteome</keyword>
<dbReference type="EMBL" id="WOSY01000001">
    <property type="protein sequence ID" value="NHN87305.1"/>
    <property type="molecule type" value="Genomic_DNA"/>
</dbReference>
<dbReference type="Pfam" id="PF13704">
    <property type="entry name" value="Glyco_tranf_2_4"/>
    <property type="match status" value="1"/>
</dbReference>
<protein>
    <recommendedName>
        <fullName evidence="3">Glycosyl transferase family 2</fullName>
    </recommendedName>
</protein>
<evidence type="ECO:0000313" key="1">
    <source>
        <dbReference type="EMBL" id="NHN87305.1"/>
    </source>
</evidence>
<dbReference type="Proteomes" id="UP000631653">
    <property type="component" value="Unassembled WGS sequence"/>
</dbReference>
<evidence type="ECO:0008006" key="3">
    <source>
        <dbReference type="Google" id="ProtNLM"/>
    </source>
</evidence>
<evidence type="ECO:0000313" key="2">
    <source>
        <dbReference type="Proteomes" id="UP000631653"/>
    </source>
</evidence>